<dbReference type="STRING" id="28200.GCA_001572935_00718"/>
<evidence type="ECO:0000256" key="4">
    <source>
        <dbReference type="ARBA" id="ARBA00022448"/>
    </source>
</evidence>
<keyword evidence="7 14" id="KW-0732">Signal</keyword>
<feature type="binding site" description="covalent" evidence="12">
    <location>
        <position position="97"/>
    </location>
    <ligand>
        <name>heme c</name>
        <dbReference type="ChEBI" id="CHEBI:61717"/>
        <label>1</label>
    </ligand>
</feature>
<evidence type="ECO:0000256" key="10">
    <source>
        <dbReference type="ARBA" id="ARBA00023004"/>
    </source>
</evidence>
<dbReference type="Pfam" id="PF03892">
    <property type="entry name" value="NapB"/>
    <property type="match status" value="2"/>
</dbReference>
<evidence type="ECO:0000256" key="9">
    <source>
        <dbReference type="ARBA" id="ARBA00022982"/>
    </source>
</evidence>
<gene>
    <name evidence="15" type="ORF">DF188_01200</name>
</gene>
<protein>
    <recommendedName>
        <fullName evidence="3">Periplasmic nitrate reductase, electron transfer subunit</fullName>
    </recommendedName>
    <alternativeName>
        <fullName evidence="11">Diheme cytochrome c NapB</fullName>
    </alternativeName>
</protein>
<keyword evidence="10 13" id="KW-0408">Iron</keyword>
<dbReference type="EMBL" id="QEYI01000001">
    <property type="protein sequence ID" value="PWE23321.1"/>
    <property type="molecule type" value="Genomic_DNA"/>
</dbReference>
<dbReference type="GO" id="GO:0046872">
    <property type="term" value="F:metal ion binding"/>
    <property type="evidence" value="ECO:0007669"/>
    <property type="project" value="UniProtKB-KW"/>
</dbReference>
<accession>A0A2U2C2R3</accession>
<name>A0A2U2C2R3_9BACT</name>
<sequence length="203" mass="22449">MKLVKFALILIIAGTFTACFNSDNSQTKSQENKSFGLRDADLLDETKVVSDETKYLTDPAGASTKIKRAFENAPPMISHDVEGMLPITIDNNQCIMCHDPMLAESMGATAIPKSHFTNFREDVNINKKGQLQRDGKIVENSSDIKTVVKPLDHLSNARFNCSACHAPQSQSEIVPENNFVTEFRSSDLNDKSNLLDVIEEGVK</sequence>
<keyword evidence="4" id="KW-0813">Transport</keyword>
<feature type="binding site" description="axial binding residue" evidence="13">
    <location>
        <position position="98"/>
    </location>
    <ligand>
        <name>heme c</name>
        <dbReference type="ChEBI" id="CHEBI:61717"/>
        <label>1</label>
    </ligand>
    <ligandPart>
        <name>Fe</name>
        <dbReference type="ChEBI" id="CHEBI:18248"/>
    </ligandPart>
</feature>
<feature type="binding site" description="axial binding residue" evidence="13">
    <location>
        <position position="165"/>
    </location>
    <ligand>
        <name>heme c</name>
        <dbReference type="ChEBI" id="CHEBI:61717"/>
        <label>2</label>
    </ligand>
    <ligandPart>
        <name>Fe</name>
        <dbReference type="ChEBI" id="CHEBI:18248"/>
    </ligandPart>
</feature>
<evidence type="ECO:0000313" key="15">
    <source>
        <dbReference type="EMBL" id="PWE23321.1"/>
    </source>
</evidence>
<dbReference type="InterPro" id="IPR005591">
    <property type="entry name" value="NapB"/>
</dbReference>
<feature type="binding site" description="covalent" evidence="12">
    <location>
        <position position="94"/>
    </location>
    <ligand>
        <name>heme c</name>
        <dbReference type="ChEBI" id="CHEBI:61717"/>
        <label>1</label>
    </ligand>
</feature>
<dbReference type="AlphaFoldDB" id="A0A2U2C2R3"/>
<dbReference type="SUPFAM" id="SSF48695">
    <property type="entry name" value="Multiheme cytochromes"/>
    <property type="match status" value="1"/>
</dbReference>
<reference evidence="15 16" key="1">
    <citation type="submission" date="2018-05" db="EMBL/GenBank/DDBJ databases">
        <title>Antimicrobial susceptibility testing and genomic analysis of Arcobacter skirrowii strains and one Arcobacter butzleri isolated from German poultry farms.</title>
        <authorList>
            <person name="Haenel I."/>
            <person name="Hotzel H."/>
            <person name="Tomaso H."/>
            <person name="Busch A."/>
        </authorList>
    </citation>
    <scope>NUCLEOTIDE SEQUENCE [LARGE SCALE GENOMIC DNA]</scope>
    <source>
        <strain evidence="16">v</strain>
    </source>
</reference>
<feature type="binding site" description="axial binding residue" evidence="13">
    <location>
        <position position="115"/>
    </location>
    <ligand>
        <name>heme c</name>
        <dbReference type="ChEBI" id="CHEBI:61717"/>
        <label>2</label>
    </ligand>
    <ligandPart>
        <name>Fe</name>
        <dbReference type="ChEBI" id="CHEBI:18248"/>
    </ligandPart>
</feature>
<dbReference type="PANTHER" id="PTHR38604">
    <property type="entry name" value="PERIPLASMIC NITRATE REDUCTASE, ELECTRON TRANSFER SUBUNIT"/>
    <property type="match status" value="1"/>
</dbReference>
<comment type="similarity">
    <text evidence="2">Belongs to the NapB family.</text>
</comment>
<evidence type="ECO:0000256" key="12">
    <source>
        <dbReference type="PIRSR" id="PIRSR006105-1"/>
    </source>
</evidence>
<organism evidence="15 16">
    <name type="scientific">Aliarcobacter skirrowii</name>
    <dbReference type="NCBI Taxonomy" id="28200"/>
    <lineage>
        <taxon>Bacteria</taxon>
        <taxon>Pseudomonadati</taxon>
        <taxon>Campylobacterota</taxon>
        <taxon>Epsilonproteobacteria</taxon>
        <taxon>Campylobacterales</taxon>
        <taxon>Arcobacteraceae</taxon>
        <taxon>Aliarcobacter</taxon>
    </lineage>
</organism>
<dbReference type="GO" id="GO:0042597">
    <property type="term" value="C:periplasmic space"/>
    <property type="evidence" value="ECO:0007669"/>
    <property type="project" value="UniProtKB-SubCell"/>
</dbReference>
<keyword evidence="5 12" id="KW-0349">Heme</keyword>
<evidence type="ECO:0000256" key="7">
    <source>
        <dbReference type="ARBA" id="ARBA00022729"/>
    </source>
</evidence>
<feature type="binding site" description="covalent" evidence="12">
    <location>
        <position position="161"/>
    </location>
    <ligand>
        <name>heme c</name>
        <dbReference type="ChEBI" id="CHEBI:61717"/>
        <label>2</label>
    </ligand>
</feature>
<evidence type="ECO:0000256" key="5">
    <source>
        <dbReference type="ARBA" id="ARBA00022617"/>
    </source>
</evidence>
<feature type="binding site" description="axial binding residue" evidence="13">
    <location>
        <position position="79"/>
    </location>
    <ligand>
        <name>heme c</name>
        <dbReference type="ChEBI" id="CHEBI:61717"/>
        <label>1</label>
    </ligand>
    <ligandPart>
        <name>Fe</name>
        <dbReference type="ChEBI" id="CHEBI:18248"/>
    </ligandPart>
</feature>
<dbReference type="RefSeq" id="WP_109066082.1">
    <property type="nucleotide sequence ID" value="NZ_JAUQUO010000001.1"/>
</dbReference>
<evidence type="ECO:0000256" key="13">
    <source>
        <dbReference type="PIRSR" id="PIRSR006105-2"/>
    </source>
</evidence>
<feature type="signal peptide" evidence="14">
    <location>
        <begin position="1"/>
        <end position="18"/>
    </location>
</feature>
<dbReference type="Proteomes" id="UP000245014">
    <property type="component" value="Unassembled WGS sequence"/>
</dbReference>
<evidence type="ECO:0000256" key="3">
    <source>
        <dbReference type="ARBA" id="ARBA00013773"/>
    </source>
</evidence>
<dbReference type="Gene3D" id="1.10.1130.10">
    <property type="entry name" value="Flavocytochrome C3, Chain A"/>
    <property type="match status" value="1"/>
</dbReference>
<evidence type="ECO:0000256" key="14">
    <source>
        <dbReference type="SAM" id="SignalP"/>
    </source>
</evidence>
<comment type="subcellular location">
    <subcellularLocation>
        <location evidence="1">Periplasm</location>
    </subcellularLocation>
</comment>
<comment type="PTM">
    <text evidence="12">Binds 2 heme C groups per subunit.</text>
</comment>
<feature type="binding site" description="covalent" evidence="12">
    <location>
        <position position="164"/>
    </location>
    <ligand>
        <name>heme c</name>
        <dbReference type="ChEBI" id="CHEBI:61717"/>
        <label>2</label>
    </ligand>
</feature>
<keyword evidence="8" id="KW-0574">Periplasm</keyword>
<evidence type="ECO:0000256" key="8">
    <source>
        <dbReference type="ARBA" id="ARBA00022764"/>
    </source>
</evidence>
<proteinExistence type="inferred from homology"/>
<evidence type="ECO:0000256" key="6">
    <source>
        <dbReference type="ARBA" id="ARBA00022723"/>
    </source>
</evidence>
<dbReference type="GO" id="GO:0009061">
    <property type="term" value="P:anaerobic respiration"/>
    <property type="evidence" value="ECO:0007669"/>
    <property type="project" value="InterPro"/>
</dbReference>
<keyword evidence="9" id="KW-0249">Electron transport</keyword>
<evidence type="ECO:0000256" key="2">
    <source>
        <dbReference type="ARBA" id="ARBA00007368"/>
    </source>
</evidence>
<comment type="caution">
    <text evidence="15">The sequence shown here is derived from an EMBL/GenBank/DDBJ whole genome shotgun (WGS) entry which is preliminary data.</text>
</comment>
<dbReference type="PANTHER" id="PTHR38604:SF1">
    <property type="entry name" value="PERIPLASMIC NITRATE REDUCTASE, ELECTRON TRANSFER SUBUNIT"/>
    <property type="match status" value="1"/>
</dbReference>
<feature type="chain" id="PRO_5015508762" description="Periplasmic nitrate reductase, electron transfer subunit" evidence="14">
    <location>
        <begin position="19"/>
        <end position="203"/>
    </location>
</feature>
<dbReference type="PROSITE" id="PS51257">
    <property type="entry name" value="PROKAR_LIPOPROTEIN"/>
    <property type="match status" value="1"/>
</dbReference>
<dbReference type="PIRSF" id="PIRSF006105">
    <property type="entry name" value="NapB"/>
    <property type="match status" value="1"/>
</dbReference>
<dbReference type="InterPro" id="IPR036280">
    <property type="entry name" value="Multihaem_cyt_sf"/>
</dbReference>
<evidence type="ECO:0000256" key="11">
    <source>
        <dbReference type="ARBA" id="ARBA00031832"/>
    </source>
</evidence>
<evidence type="ECO:0000256" key="1">
    <source>
        <dbReference type="ARBA" id="ARBA00004418"/>
    </source>
</evidence>
<keyword evidence="6 13" id="KW-0479">Metal-binding</keyword>
<evidence type="ECO:0000313" key="16">
    <source>
        <dbReference type="Proteomes" id="UP000245014"/>
    </source>
</evidence>